<feature type="region of interest" description="Disordered" evidence="1">
    <location>
        <begin position="254"/>
        <end position="280"/>
    </location>
</feature>
<gene>
    <name evidence="3" type="ORF">CVV64_03680</name>
</gene>
<evidence type="ECO:0000259" key="2">
    <source>
        <dbReference type="Pfam" id="PF10105"/>
    </source>
</evidence>
<dbReference type="EMBL" id="PGXC01000002">
    <property type="protein sequence ID" value="PKK91774.1"/>
    <property type="molecule type" value="Genomic_DNA"/>
</dbReference>
<protein>
    <recommendedName>
        <fullName evidence="2">DUF2344 domain-containing protein</fullName>
    </recommendedName>
</protein>
<comment type="caution">
    <text evidence="3">The sequence shown here is derived from an EMBL/GenBank/DDBJ whole genome shotgun (WGS) entry which is preliminary data.</text>
</comment>
<accession>A0A2N1PTV5</accession>
<dbReference type="Proteomes" id="UP000233256">
    <property type="component" value="Unassembled WGS sequence"/>
</dbReference>
<dbReference type="AlphaFoldDB" id="A0A2N1PTV5"/>
<proteinExistence type="predicted"/>
<evidence type="ECO:0000313" key="4">
    <source>
        <dbReference type="Proteomes" id="UP000233256"/>
    </source>
</evidence>
<dbReference type="NCBIfam" id="TIGR03936">
    <property type="entry name" value="sam_1_link_chp"/>
    <property type="match status" value="1"/>
</dbReference>
<organism evidence="3 4">
    <name type="scientific">Candidatus Wallbacteria bacterium HGW-Wallbacteria-1</name>
    <dbReference type="NCBI Taxonomy" id="2013854"/>
    <lineage>
        <taxon>Bacteria</taxon>
        <taxon>Candidatus Walliibacteriota</taxon>
    </lineage>
</organism>
<dbReference type="Pfam" id="PF10105">
    <property type="entry name" value="DUF2344"/>
    <property type="match status" value="1"/>
</dbReference>
<evidence type="ECO:0000313" key="3">
    <source>
        <dbReference type="EMBL" id="PKK91774.1"/>
    </source>
</evidence>
<evidence type="ECO:0000256" key="1">
    <source>
        <dbReference type="SAM" id="MobiDB-lite"/>
    </source>
</evidence>
<reference evidence="3 4" key="1">
    <citation type="journal article" date="2017" name="ISME J.">
        <title>Potential for microbial H2 and metal transformations associated with novel bacteria and archaea in deep terrestrial subsurface sediments.</title>
        <authorList>
            <person name="Hernsdorf A.W."/>
            <person name="Amano Y."/>
            <person name="Miyakawa K."/>
            <person name="Ise K."/>
            <person name="Suzuki Y."/>
            <person name="Anantharaman K."/>
            <person name="Probst A."/>
            <person name="Burstein D."/>
            <person name="Thomas B.C."/>
            <person name="Banfield J.F."/>
        </authorList>
    </citation>
    <scope>NUCLEOTIDE SEQUENCE [LARGE SCALE GENOMIC DNA]</scope>
    <source>
        <strain evidence="3">HGW-Wallbacteria-1</strain>
    </source>
</reference>
<dbReference type="InterPro" id="IPR018768">
    <property type="entry name" value="DUF2344"/>
</dbReference>
<feature type="domain" description="DUF2344" evidence="2">
    <location>
        <begin position="26"/>
        <end position="184"/>
    </location>
</feature>
<sequence>MIRFILITGLSLLEGILMTEPRERYRYRVTYEKRQPYLSQIDILNVFRRTMRRADLPVSYSEGFNPQPLLSFGPALPVGFRAMAEQMEIRLDRDYEPVELAGILRDNLPPAIGLVGVRRVELKAPSINSSVVGAVYRFKMSEEDADICRRAALEAISSGTLPVTVMSKTGPQNRDQIGFLAEARAVGTDQGFCLELELRTSDGNLPNTLPMVAALAQKHHDEGLMNPVRIELLFKVLESDVDIAAGAVVESAGESTVGAAESAADQTAGVSGDARGEGES</sequence>
<name>A0A2N1PTV5_9BACT</name>